<dbReference type="SMART" id="SM00355">
    <property type="entry name" value="ZnF_C2H2"/>
    <property type="match status" value="4"/>
</dbReference>
<comment type="subcellular location">
    <subcellularLocation>
        <location evidence="1">Nucleus</location>
    </subcellularLocation>
</comment>
<dbReference type="InterPro" id="IPR013087">
    <property type="entry name" value="Znf_C2H2_type"/>
</dbReference>
<comment type="caution">
    <text evidence="12">The sequence shown here is derived from an EMBL/GenBank/DDBJ whole genome shotgun (WGS) entry which is preliminary data.</text>
</comment>
<dbReference type="Proteomes" id="UP000681722">
    <property type="component" value="Unassembled WGS sequence"/>
</dbReference>
<evidence type="ECO:0000256" key="4">
    <source>
        <dbReference type="ARBA" id="ARBA00022737"/>
    </source>
</evidence>
<dbReference type="SUPFAM" id="SSF82544">
    <property type="entry name" value="GckA/TtuD-like"/>
    <property type="match status" value="1"/>
</dbReference>
<keyword evidence="3" id="KW-0479">Metal-binding</keyword>
<feature type="compositionally biased region" description="Polar residues" evidence="10">
    <location>
        <begin position="51"/>
        <end position="63"/>
    </location>
</feature>
<dbReference type="Pfam" id="PF05161">
    <property type="entry name" value="MOFRL"/>
    <property type="match status" value="1"/>
</dbReference>
<dbReference type="FunFam" id="3.30.160.60:FF:000163">
    <property type="entry name" value="transcriptional repressor protein YY1"/>
    <property type="match status" value="1"/>
</dbReference>
<dbReference type="EMBL" id="CAJNOQ010002263">
    <property type="protein sequence ID" value="CAF0948362.1"/>
    <property type="molecule type" value="Genomic_DNA"/>
</dbReference>
<dbReference type="InterPro" id="IPR025286">
    <property type="entry name" value="MOFRL_assoc_dom"/>
</dbReference>
<feature type="domain" description="C2H2-type" evidence="11">
    <location>
        <begin position="392"/>
        <end position="416"/>
    </location>
</feature>
<keyword evidence="5 9" id="KW-0863">Zinc-finger</keyword>
<keyword evidence="4" id="KW-0677">Repeat</keyword>
<evidence type="ECO:0000256" key="5">
    <source>
        <dbReference type="ARBA" id="ARBA00022771"/>
    </source>
</evidence>
<feature type="compositionally biased region" description="Polar residues" evidence="10">
    <location>
        <begin position="163"/>
        <end position="175"/>
    </location>
</feature>
<evidence type="ECO:0000313" key="12">
    <source>
        <dbReference type="EMBL" id="CAF0948362.1"/>
    </source>
</evidence>
<dbReference type="PROSITE" id="PS00028">
    <property type="entry name" value="ZINC_FINGER_C2H2_1"/>
    <property type="match status" value="4"/>
</dbReference>
<organism evidence="12 14">
    <name type="scientific">Didymodactylos carnosus</name>
    <dbReference type="NCBI Taxonomy" id="1234261"/>
    <lineage>
        <taxon>Eukaryota</taxon>
        <taxon>Metazoa</taxon>
        <taxon>Spiralia</taxon>
        <taxon>Gnathifera</taxon>
        <taxon>Rotifera</taxon>
        <taxon>Eurotatoria</taxon>
        <taxon>Bdelloidea</taxon>
        <taxon>Philodinida</taxon>
        <taxon>Philodinidae</taxon>
        <taxon>Didymodactylos</taxon>
    </lineage>
</organism>
<dbReference type="OrthoDB" id="44918at2759"/>
<evidence type="ECO:0000256" key="6">
    <source>
        <dbReference type="ARBA" id="ARBA00022833"/>
    </source>
</evidence>
<evidence type="ECO:0000256" key="1">
    <source>
        <dbReference type="ARBA" id="ARBA00004123"/>
    </source>
</evidence>
<dbReference type="Proteomes" id="UP000663829">
    <property type="component" value="Unassembled WGS sequence"/>
</dbReference>
<evidence type="ECO:0000256" key="3">
    <source>
        <dbReference type="ARBA" id="ARBA00022723"/>
    </source>
</evidence>
<sequence>MDNPVYLYEGDIPIVESGDYEVVDSCTTIVDHGNIVNLNSTNNSYYHSNNPLWSTSEQQQNLTKRPKRGGKKNMTSSSPAVLKRKKNYNNNSTSLPPRRRGRKPKPKQELVHSPKKMKKEQSTTNDILIETDDDNRQQKKQRRTKEKPSPPSSPTKKTKAEQQEQIIDDQSSTGLRSKRSRALQQQQQQQDLSIDNNQLISNQIPTTIDLKQQQNITSTILLKNPNSSGNIVIVGNNNDNTSTSTFNQATILNALALAGVNPNAIHDSDTDSPDEDDDDEDSIDNIDDENEQIQNETESDDDVNQLMTKKSQQRRSKQQILQPTTIIQHQQSQIMDESSQDIDEEDEDDNNNSDQINERPADFSNPEYVQSLVKPHRKRRTHLPADDQPKTIRCHHTGCGKMFRDHASMNKHLHTHGPRVHVCHECQKSFVESSKLRRHQLVHTGEKAFQCPFEGCGKRFSLDFNLRTHVRIHTGDKPYVCPFDGCSRRFAQSTNLKQHLLTHAKIRSHQPFAIPAVTFESNDNLSSLFEFLRSCLVYDWMAFVLTSIADRQSFSSKDIELYSNVTFNQCRLVNVILSFKWNDATLNEVLHQKPDFQPHYYLKNKIIHGAILLNFLKVLFFYTFPLRKNISSHMNIPQLKSDALKIFDSSIKAVAPYECVKNHIRLENDRILVINNEKNTNESYRIPVEQNVYIVGFGKAALGNRNAYPKFKSSFEVKEGAENNKPDKAAMETANKIYSMITCLSSNDILLVLISGGGSALLPLPIDDISLDEEVQMIELLQRDGANIEELNTCRKAMSKLKNGGLARESKSSTVISLILSDIIGDPISSIASGPTFYSRNSCQAALSVFEKYNLLDKIPRSFSNYLQKKQNQEKIQENDSSKIVHNIIVGSNSIALEAGEKFSKTLNYNPFIVTNRLSGEASVIGKRLIELAYAIKNQSTFDSNNFNDIFSDTHTYNNFKSFVKQKKPLCVLLGGETTVNLRGMGKGGRCQEMALSAAIHSKKLFDEQKENILLLCAGSDGIDGPTDAAGGFAYSSMIGDDIKEAQNALENNDAYTYLSTTKPDDLIKIGHTATNVMDIIILLIQ</sequence>
<dbReference type="GO" id="GO:0005737">
    <property type="term" value="C:cytoplasm"/>
    <property type="evidence" value="ECO:0007669"/>
    <property type="project" value="TreeGrafter"/>
</dbReference>
<evidence type="ECO:0000313" key="14">
    <source>
        <dbReference type="Proteomes" id="UP000663829"/>
    </source>
</evidence>
<dbReference type="AlphaFoldDB" id="A0A814D4Q3"/>
<evidence type="ECO:0000256" key="7">
    <source>
        <dbReference type="ARBA" id="ARBA00023125"/>
    </source>
</evidence>
<gene>
    <name evidence="12" type="ORF">GPM918_LOCUS11099</name>
    <name evidence="13" type="ORF">SRO942_LOCUS11100</name>
</gene>
<dbReference type="InterPro" id="IPR037035">
    <property type="entry name" value="GK-like_C_sf"/>
</dbReference>
<evidence type="ECO:0000256" key="2">
    <source>
        <dbReference type="ARBA" id="ARBA00005393"/>
    </source>
</evidence>
<dbReference type="GO" id="GO:0005634">
    <property type="term" value="C:nucleus"/>
    <property type="evidence" value="ECO:0007669"/>
    <property type="project" value="UniProtKB-SubCell"/>
</dbReference>
<reference evidence="12" key="1">
    <citation type="submission" date="2021-02" db="EMBL/GenBank/DDBJ databases">
        <authorList>
            <person name="Nowell W R."/>
        </authorList>
    </citation>
    <scope>NUCLEOTIDE SEQUENCE</scope>
</reference>
<evidence type="ECO:0000256" key="8">
    <source>
        <dbReference type="ARBA" id="ARBA00023242"/>
    </source>
</evidence>
<feature type="domain" description="C2H2-type" evidence="11">
    <location>
        <begin position="421"/>
        <end position="448"/>
    </location>
</feature>
<evidence type="ECO:0000256" key="10">
    <source>
        <dbReference type="SAM" id="MobiDB-lite"/>
    </source>
</evidence>
<feature type="compositionally biased region" description="Polar residues" evidence="10">
    <location>
        <begin position="320"/>
        <end position="335"/>
    </location>
</feature>
<keyword evidence="14" id="KW-1185">Reference proteome</keyword>
<dbReference type="PANTHER" id="PTHR12227:SF0">
    <property type="entry name" value="GLYCERATE KINASE"/>
    <property type="match status" value="1"/>
</dbReference>
<name>A0A814D4Q3_9BILA</name>
<dbReference type="InterPro" id="IPR036236">
    <property type="entry name" value="Znf_C2H2_sf"/>
</dbReference>
<dbReference type="Pfam" id="PF13660">
    <property type="entry name" value="DUF4147"/>
    <property type="match status" value="1"/>
</dbReference>
<keyword evidence="7" id="KW-0238">DNA-binding</keyword>
<feature type="region of interest" description="Disordered" evidence="10">
    <location>
        <begin position="49"/>
        <end position="191"/>
    </location>
</feature>
<dbReference type="InterPro" id="IPR007835">
    <property type="entry name" value="MOFRL"/>
</dbReference>
<evidence type="ECO:0000313" key="13">
    <source>
        <dbReference type="EMBL" id="CAF3724297.1"/>
    </source>
</evidence>
<feature type="region of interest" description="Disordered" evidence="10">
    <location>
        <begin position="263"/>
        <end position="367"/>
    </location>
</feature>
<dbReference type="GO" id="GO:0003677">
    <property type="term" value="F:DNA binding"/>
    <property type="evidence" value="ECO:0007669"/>
    <property type="project" value="UniProtKB-KW"/>
</dbReference>
<dbReference type="FunFam" id="3.30.160.60:FF:000104">
    <property type="entry name" value="Transcriptional repressor protein YY1"/>
    <property type="match status" value="1"/>
</dbReference>
<dbReference type="PANTHER" id="PTHR12227">
    <property type="entry name" value="GLYCERATE KINASE"/>
    <property type="match status" value="1"/>
</dbReference>
<dbReference type="Pfam" id="PF00096">
    <property type="entry name" value="zf-C2H2"/>
    <property type="match status" value="3"/>
</dbReference>
<dbReference type="GO" id="GO:0008270">
    <property type="term" value="F:zinc ion binding"/>
    <property type="evidence" value="ECO:0007669"/>
    <property type="project" value="UniProtKB-KW"/>
</dbReference>
<protein>
    <recommendedName>
        <fullName evidence="11">C2H2-type domain-containing protein</fullName>
    </recommendedName>
</protein>
<comment type="similarity">
    <text evidence="2">Belongs to the glycerate kinase type-2 family.</text>
</comment>
<dbReference type="FunFam" id="3.30.160.60:FF:000038">
    <property type="entry name" value="Zinc finger protein 624"/>
    <property type="match status" value="1"/>
</dbReference>
<dbReference type="InterPro" id="IPR038614">
    <property type="entry name" value="GK_N_sf"/>
</dbReference>
<dbReference type="InterPro" id="IPR039760">
    <property type="entry name" value="MOFRL_protein"/>
</dbReference>
<feature type="compositionally biased region" description="Acidic residues" evidence="10">
    <location>
        <begin position="338"/>
        <end position="351"/>
    </location>
</feature>
<feature type="domain" description="C2H2-type" evidence="11">
    <location>
        <begin position="449"/>
        <end position="478"/>
    </location>
</feature>
<feature type="compositionally biased region" description="Acidic residues" evidence="10">
    <location>
        <begin position="270"/>
        <end position="303"/>
    </location>
</feature>
<dbReference type="Gene3D" id="3.40.50.10180">
    <property type="entry name" value="Glycerate kinase, MOFRL-like N-terminal domain"/>
    <property type="match status" value="1"/>
</dbReference>
<dbReference type="Gene3D" id="3.30.160.60">
    <property type="entry name" value="Classic Zinc Finger"/>
    <property type="match status" value="4"/>
</dbReference>
<feature type="domain" description="C2H2-type" evidence="11">
    <location>
        <begin position="479"/>
        <end position="508"/>
    </location>
</feature>
<evidence type="ECO:0000256" key="9">
    <source>
        <dbReference type="PROSITE-ProRule" id="PRU00042"/>
    </source>
</evidence>
<keyword evidence="8" id="KW-0539">Nucleus</keyword>
<dbReference type="SUPFAM" id="SSF57667">
    <property type="entry name" value="beta-beta-alpha zinc fingers"/>
    <property type="match status" value="3"/>
</dbReference>
<dbReference type="PROSITE" id="PS50157">
    <property type="entry name" value="ZINC_FINGER_C2H2_2"/>
    <property type="match status" value="4"/>
</dbReference>
<accession>A0A814D4Q3</accession>
<proteinExistence type="inferred from homology"/>
<keyword evidence="6" id="KW-0862">Zinc</keyword>
<dbReference type="EMBL" id="CAJOBC010002263">
    <property type="protein sequence ID" value="CAF3724297.1"/>
    <property type="molecule type" value="Genomic_DNA"/>
</dbReference>
<dbReference type="GO" id="GO:0008887">
    <property type="term" value="F:glycerate kinase activity"/>
    <property type="evidence" value="ECO:0007669"/>
    <property type="project" value="InterPro"/>
</dbReference>
<dbReference type="Gene3D" id="3.40.1480.10">
    <property type="entry name" value="MOFRL domain"/>
    <property type="match status" value="1"/>
</dbReference>
<evidence type="ECO:0000259" key="11">
    <source>
        <dbReference type="PROSITE" id="PS50157"/>
    </source>
</evidence>